<evidence type="ECO:0000256" key="6">
    <source>
        <dbReference type="ARBA" id="ARBA00023014"/>
    </source>
</evidence>
<evidence type="ECO:0000256" key="2">
    <source>
        <dbReference type="ARBA" id="ARBA00005156"/>
    </source>
</evidence>
<dbReference type="Gene3D" id="3.40.50.11860">
    <property type="entry name" value="Diphthamide synthesis DPH1/DPH2 domain 3"/>
    <property type="match status" value="1"/>
</dbReference>
<comment type="cofactor">
    <cofactor evidence="1">
        <name>[4Fe-4S] cluster</name>
        <dbReference type="ChEBI" id="CHEBI:49883"/>
    </cofactor>
</comment>
<dbReference type="Proteomes" id="UP001530293">
    <property type="component" value="Unassembled WGS sequence"/>
</dbReference>
<gene>
    <name evidence="8" type="ORF">ACHAWU_003135</name>
</gene>
<evidence type="ECO:0008006" key="10">
    <source>
        <dbReference type="Google" id="ProtNLM"/>
    </source>
</evidence>
<dbReference type="InterPro" id="IPR016435">
    <property type="entry name" value="DPH1/DPH2"/>
</dbReference>
<dbReference type="PANTHER" id="PTHR10762:SF2">
    <property type="entry name" value="2-(3-AMINO-3-CARBOXYPROPYL)HISTIDINE SYNTHASE SUBUNIT 2"/>
    <property type="match status" value="1"/>
</dbReference>
<organism evidence="8 9">
    <name type="scientific">Discostella pseudostelligera</name>
    <dbReference type="NCBI Taxonomy" id="259834"/>
    <lineage>
        <taxon>Eukaryota</taxon>
        <taxon>Sar</taxon>
        <taxon>Stramenopiles</taxon>
        <taxon>Ochrophyta</taxon>
        <taxon>Bacillariophyta</taxon>
        <taxon>Coscinodiscophyceae</taxon>
        <taxon>Thalassiosirophycidae</taxon>
        <taxon>Stephanodiscales</taxon>
        <taxon>Stephanodiscaceae</taxon>
        <taxon>Discostella</taxon>
    </lineage>
</organism>
<reference evidence="8 9" key="1">
    <citation type="submission" date="2024-10" db="EMBL/GenBank/DDBJ databases">
        <title>Updated reference genomes for cyclostephanoid diatoms.</title>
        <authorList>
            <person name="Roberts W.R."/>
            <person name="Alverson A.J."/>
        </authorList>
    </citation>
    <scope>NUCLEOTIDE SEQUENCE [LARGE SCALE GENOMIC DNA]</scope>
    <source>
        <strain evidence="8 9">AJA232-27</strain>
    </source>
</reference>
<dbReference type="Pfam" id="PF01866">
    <property type="entry name" value="Diphthamide_syn"/>
    <property type="match status" value="2"/>
</dbReference>
<feature type="region of interest" description="Disordered" evidence="7">
    <location>
        <begin position="17"/>
        <end position="43"/>
    </location>
</feature>
<comment type="similarity">
    <text evidence="3">Belongs to the DPH1/DPH2 family. DPH2 subfamily.</text>
</comment>
<comment type="caution">
    <text evidence="8">The sequence shown here is derived from an EMBL/GenBank/DDBJ whole genome shotgun (WGS) entry which is preliminary data.</text>
</comment>
<dbReference type="Gene3D" id="3.40.50.11840">
    <property type="entry name" value="Diphthamide synthesis DPH1/DPH2 domain 1"/>
    <property type="match status" value="1"/>
</dbReference>
<evidence type="ECO:0000313" key="8">
    <source>
        <dbReference type="EMBL" id="KAL3758863.1"/>
    </source>
</evidence>
<dbReference type="PANTHER" id="PTHR10762">
    <property type="entry name" value="DIPHTHAMIDE BIOSYNTHESIS PROTEIN"/>
    <property type="match status" value="1"/>
</dbReference>
<dbReference type="SFLD" id="SFLDS00032">
    <property type="entry name" value="Radical_SAM_3-amino-3-carboxyp"/>
    <property type="match status" value="1"/>
</dbReference>
<protein>
    <recommendedName>
        <fullName evidence="10">2-(3-amino-3-carboxypropyl)histidine synthase subunit 2</fullName>
    </recommendedName>
</protein>
<evidence type="ECO:0000313" key="9">
    <source>
        <dbReference type="Proteomes" id="UP001530293"/>
    </source>
</evidence>
<sequence>MIPPRIMFDDGSRIMQEVHSAASSPSTSTKDDTSLHSPPQISSARNQSVPIHVYYEIERVAKEVVDKLDWSRNTCRGRLLRQIITSTCSTIADNDGDDGNGTTNVAREVIDDDGFMCRIALQFPDDLLTDAPEVSWLMEEAIIIAYKEKFLCNITTMSDDSDTQSLVEQHVAQSPLVFILGDSSPTCCPDEVSANHLNANVIVHYGYACLSPSESVPVVYSFGVSQTATRISSPTDDVWKVCVQLITNECQSEVQVADDRALEQTTIDIDGSCDRKLLIVYDVIYHHAMNDLKQEFDKMGRHQVVFSSIPKQQLSVGRLETRKEVGTDNNGSCCAGRDCGSDASMSLTQCAQSNECCGAIKDASSCCADAARADLSGRVPDPEPTCTDAIEQDHLDKQYIPRTIGGLKIPEDLDLSQYTLLYIGDDLNIDLHDGNAQHRLLQILLRCHSPDGPMSIWSYSPEYRRLNTDVLNSPLSSTDSTNLSTVLSRMLRRRYFLLNKAKLATTIAILIGTTSNSYSFRRLLSRTRDRIQSTGRTAYTFAVGKLSTSGNKLANFSEIDCFVLISCGESITKFWQMERDDMIVPVLSPAELDVALGFREWDGRYSCDFGDLIRWDEADARDKDTQLCTLRDAEKCEDNACNDDCSVDDEPFFSMVSGKYEQSKAMATAMNQSVDLGSLPGQGILTEYRSEAAEFLSKREYRGLEANVGETKVQAAVLGKVGIASDYGEKI</sequence>
<evidence type="ECO:0000256" key="3">
    <source>
        <dbReference type="ARBA" id="ARBA00006179"/>
    </source>
</evidence>
<keyword evidence="4" id="KW-0479">Metal-binding</keyword>
<accession>A0ABD3M550</accession>
<keyword evidence="9" id="KW-1185">Reference proteome</keyword>
<evidence type="ECO:0000256" key="1">
    <source>
        <dbReference type="ARBA" id="ARBA00001966"/>
    </source>
</evidence>
<dbReference type="GO" id="GO:0051536">
    <property type="term" value="F:iron-sulfur cluster binding"/>
    <property type="evidence" value="ECO:0007669"/>
    <property type="project" value="UniProtKB-KW"/>
</dbReference>
<dbReference type="InterPro" id="IPR042263">
    <property type="entry name" value="DPH1/DPH2_1"/>
</dbReference>
<evidence type="ECO:0000256" key="7">
    <source>
        <dbReference type="SAM" id="MobiDB-lite"/>
    </source>
</evidence>
<dbReference type="InterPro" id="IPR042265">
    <property type="entry name" value="DPH1/DPH2_3"/>
</dbReference>
<dbReference type="GO" id="GO:0046872">
    <property type="term" value="F:metal ion binding"/>
    <property type="evidence" value="ECO:0007669"/>
    <property type="project" value="UniProtKB-KW"/>
</dbReference>
<dbReference type="FunFam" id="3.40.50.11860:FF:000001">
    <property type="entry name" value="2-(3-amino-3-carboxypropyl)histidine synthase subunit 2"/>
    <property type="match status" value="1"/>
</dbReference>
<name>A0ABD3M550_9STRA</name>
<dbReference type="NCBIfam" id="TIGR00322">
    <property type="entry name" value="diphth2_R"/>
    <property type="match status" value="2"/>
</dbReference>
<evidence type="ECO:0000256" key="4">
    <source>
        <dbReference type="ARBA" id="ARBA00022723"/>
    </source>
</evidence>
<keyword evidence="5" id="KW-0408">Iron</keyword>
<dbReference type="AlphaFoldDB" id="A0ABD3M550"/>
<comment type="pathway">
    <text evidence="2">Protein modification; peptidyl-diphthamide biosynthesis.</text>
</comment>
<dbReference type="EMBL" id="JALLBG020000216">
    <property type="protein sequence ID" value="KAL3758863.1"/>
    <property type="molecule type" value="Genomic_DNA"/>
</dbReference>
<proteinExistence type="inferred from homology"/>
<keyword evidence="6" id="KW-0411">Iron-sulfur</keyword>
<evidence type="ECO:0000256" key="5">
    <source>
        <dbReference type="ARBA" id="ARBA00023004"/>
    </source>
</evidence>